<keyword evidence="1" id="KW-0371">Homeobox</keyword>
<protein>
    <recommendedName>
        <fullName evidence="3">Homeobox domain-containing protein</fullName>
    </recommendedName>
</protein>
<proteinExistence type="predicted"/>
<comment type="subcellular location">
    <subcellularLocation>
        <location evidence="1">Nucleus</location>
    </subcellularLocation>
</comment>
<feature type="non-terminal residue" evidence="4">
    <location>
        <position position="132"/>
    </location>
</feature>
<dbReference type="PROSITE" id="PS50071">
    <property type="entry name" value="HOMEOBOX_2"/>
    <property type="match status" value="1"/>
</dbReference>
<evidence type="ECO:0000313" key="4">
    <source>
        <dbReference type="EMBL" id="EGN97168.1"/>
    </source>
</evidence>
<dbReference type="GO" id="GO:0005634">
    <property type="term" value="C:nucleus"/>
    <property type="evidence" value="ECO:0007669"/>
    <property type="project" value="UniProtKB-SubCell"/>
</dbReference>
<reference evidence="5" key="1">
    <citation type="journal article" date="2011" name="Science">
        <title>The plant cell wall-decomposing machinery underlies the functional diversity of forest fungi.</title>
        <authorList>
            <person name="Eastwood D.C."/>
            <person name="Floudas D."/>
            <person name="Binder M."/>
            <person name="Majcherczyk A."/>
            <person name="Schneider P."/>
            <person name="Aerts A."/>
            <person name="Asiegbu F.O."/>
            <person name="Baker S.E."/>
            <person name="Barry K."/>
            <person name="Bendiksby M."/>
            <person name="Blumentritt M."/>
            <person name="Coutinho P.M."/>
            <person name="Cullen D."/>
            <person name="de Vries R.P."/>
            <person name="Gathman A."/>
            <person name="Goodell B."/>
            <person name="Henrissat B."/>
            <person name="Ihrmark K."/>
            <person name="Kauserud H."/>
            <person name="Kohler A."/>
            <person name="LaButti K."/>
            <person name="Lapidus A."/>
            <person name="Lavin J.L."/>
            <person name="Lee Y.-H."/>
            <person name="Lindquist E."/>
            <person name="Lilly W."/>
            <person name="Lucas S."/>
            <person name="Morin E."/>
            <person name="Murat C."/>
            <person name="Oguiza J.A."/>
            <person name="Park J."/>
            <person name="Pisabarro A.G."/>
            <person name="Riley R."/>
            <person name="Rosling A."/>
            <person name="Salamov A."/>
            <person name="Schmidt O."/>
            <person name="Schmutz J."/>
            <person name="Skrede I."/>
            <person name="Stenlid J."/>
            <person name="Wiebenga A."/>
            <person name="Xie X."/>
            <person name="Kuees U."/>
            <person name="Hibbett D.S."/>
            <person name="Hoffmeister D."/>
            <person name="Hoegberg N."/>
            <person name="Martin F."/>
            <person name="Grigoriev I.V."/>
            <person name="Watkinson S.C."/>
        </authorList>
    </citation>
    <scope>NUCLEOTIDE SEQUENCE [LARGE SCALE GENOMIC DNA]</scope>
    <source>
        <strain evidence="5">strain S7.3</strain>
    </source>
</reference>
<dbReference type="InterPro" id="IPR001356">
    <property type="entry name" value="HD"/>
</dbReference>
<dbReference type="Proteomes" id="UP000008063">
    <property type="component" value="Unassembled WGS sequence"/>
</dbReference>
<evidence type="ECO:0000256" key="1">
    <source>
        <dbReference type="PROSITE-ProRule" id="PRU00108"/>
    </source>
</evidence>
<dbReference type="OrthoDB" id="3257151at2759"/>
<keyword evidence="1" id="KW-0238">DNA-binding</keyword>
<feature type="compositionally biased region" description="Basic and acidic residues" evidence="2">
    <location>
        <begin position="1"/>
        <end position="10"/>
    </location>
</feature>
<dbReference type="InterPro" id="IPR009057">
    <property type="entry name" value="Homeodomain-like_sf"/>
</dbReference>
<feature type="region of interest" description="Disordered" evidence="2">
    <location>
        <begin position="1"/>
        <end position="55"/>
    </location>
</feature>
<dbReference type="EMBL" id="GL945482">
    <property type="protein sequence ID" value="EGN97168.1"/>
    <property type="molecule type" value="Genomic_DNA"/>
</dbReference>
<accession>F8Q1V7</accession>
<evidence type="ECO:0000256" key="2">
    <source>
        <dbReference type="SAM" id="MobiDB-lite"/>
    </source>
</evidence>
<evidence type="ECO:0000259" key="3">
    <source>
        <dbReference type="PROSITE" id="PS50071"/>
    </source>
</evidence>
<name>F8Q1V7_SERL3</name>
<feature type="DNA-binding region" description="Homeobox" evidence="1">
    <location>
        <begin position="49"/>
        <end position="109"/>
    </location>
</feature>
<organism evidence="5">
    <name type="scientific">Serpula lacrymans var. lacrymans (strain S7.3)</name>
    <name type="common">Dry rot fungus</name>
    <dbReference type="NCBI Taxonomy" id="936435"/>
    <lineage>
        <taxon>Eukaryota</taxon>
        <taxon>Fungi</taxon>
        <taxon>Dikarya</taxon>
        <taxon>Basidiomycota</taxon>
        <taxon>Agaricomycotina</taxon>
        <taxon>Agaricomycetes</taxon>
        <taxon>Agaricomycetidae</taxon>
        <taxon>Boletales</taxon>
        <taxon>Coniophorineae</taxon>
        <taxon>Serpulaceae</taxon>
        <taxon>Serpula</taxon>
    </lineage>
</organism>
<evidence type="ECO:0000313" key="5">
    <source>
        <dbReference type="Proteomes" id="UP000008063"/>
    </source>
</evidence>
<dbReference type="HOGENOM" id="CLU_1954056_0_0_1"/>
<dbReference type="AlphaFoldDB" id="F8Q1V7"/>
<dbReference type="STRING" id="936435.F8Q1V7"/>
<dbReference type="SUPFAM" id="SSF46689">
    <property type="entry name" value="Homeodomain-like"/>
    <property type="match status" value="1"/>
</dbReference>
<feature type="region of interest" description="Disordered" evidence="2">
    <location>
        <begin position="105"/>
        <end position="132"/>
    </location>
</feature>
<keyword evidence="5" id="KW-1185">Reference proteome</keyword>
<feature type="domain" description="Homeobox" evidence="3">
    <location>
        <begin position="47"/>
        <end position="108"/>
    </location>
</feature>
<gene>
    <name evidence="4" type="ORF">SERLA73DRAFT_183807</name>
</gene>
<keyword evidence="1" id="KW-0539">Nucleus</keyword>
<sequence length="132" mass="15158">MATAKPEAKKRPIHNPTSEKTRQVSQKSSKSTRIRPSAYYTAKPSSPSHKTAKPYLSSSQLLDLWTIWRYDQRLPSKTSRNAWALSRGADPEKVDTWFYRRKTAARKAGNPLSDETYELPLDAPQEKKKQPR</sequence>
<dbReference type="GO" id="GO:0003677">
    <property type="term" value="F:DNA binding"/>
    <property type="evidence" value="ECO:0007669"/>
    <property type="project" value="UniProtKB-UniRule"/>
</dbReference>
<dbReference type="InParanoid" id="F8Q1V7"/>